<accession>A0A1H9R3A2</accession>
<dbReference type="Pfam" id="PF07715">
    <property type="entry name" value="Plug"/>
    <property type="match status" value="1"/>
</dbReference>
<keyword evidence="1" id="KW-0998">Cell outer membrane</keyword>
<dbReference type="InterPro" id="IPR039426">
    <property type="entry name" value="TonB-dep_rcpt-like"/>
</dbReference>
<dbReference type="InterPro" id="IPR023996">
    <property type="entry name" value="TonB-dep_OMP_SusC/RagA"/>
</dbReference>
<dbReference type="FunFam" id="2.170.130.10:FF:000003">
    <property type="entry name" value="SusC/RagA family TonB-linked outer membrane protein"/>
    <property type="match status" value="1"/>
</dbReference>
<evidence type="ECO:0000256" key="1">
    <source>
        <dbReference type="PROSITE-ProRule" id="PRU01360"/>
    </source>
</evidence>
<keyword evidence="1" id="KW-1134">Transmembrane beta strand</keyword>
<dbReference type="AlphaFoldDB" id="A0A1H9R3A2"/>
<keyword evidence="1" id="KW-0812">Transmembrane</keyword>
<evidence type="ECO:0000313" key="3">
    <source>
        <dbReference type="EMBL" id="SER66529.1"/>
    </source>
</evidence>
<feature type="domain" description="TonB-dependent receptor plug" evidence="2">
    <location>
        <begin position="154"/>
        <end position="262"/>
    </location>
</feature>
<keyword evidence="1" id="KW-0813">Transport</keyword>
<organism evidence="3 4">
    <name type="scientific">Pedobacter rhizosphaerae</name>
    <dbReference type="NCBI Taxonomy" id="390241"/>
    <lineage>
        <taxon>Bacteria</taxon>
        <taxon>Pseudomonadati</taxon>
        <taxon>Bacteroidota</taxon>
        <taxon>Sphingobacteriia</taxon>
        <taxon>Sphingobacteriales</taxon>
        <taxon>Sphingobacteriaceae</taxon>
        <taxon>Pedobacter</taxon>
    </lineage>
</organism>
<name>A0A1H9R3A2_9SPHI</name>
<keyword evidence="4" id="KW-1185">Reference proteome</keyword>
<dbReference type="STRING" id="390241.SAMN04488023_11386"/>
<sequence length="1078" mass="120232">MNVSTLIKYVAMKRRLASFFQSWGAAGIKKICIPLVILGFFYPKLSFSGTGYESTFNYPPPFQDEIIVKGTIKDADGPLPGATVTLKFSKVGAQADNNGKYSLKVPANGTLIFSMVGYKTKEIEIKGESNINVVLESLNNLDEVAVVAFGTQKKSSMISAITTINPKELKVPSSNLTTALAGKLAGVIAYQRSGEPGQDNASFFIRGVTTFGYKRDPLIMIDGIEVTATDLARMQPDDIASFSIMKDATATSLYGARGANGVILIVTKSGEEGKAKIQVRFENSTSQNTRNLEFADPVTYMKLANEAVITRNPLGVLPYAQNKIDQTALGANPYIYPANDWRQMLLKDRTNNQRMNFSTNGGGKIARYYIAGTYNNDNGLLKVDQRNNFNSNINLKSYQLRSNININMTKTTEVIVRLSGSFDDYTGPIDGGSGLYTKIMRSNPVLFPAYYPADQMPKTNHILFGNSSNGLLINPYADLVKGYRDYSRSLMNAQFEVKQDLAFITPGLSARGMFNTSRYSYFDLSRNYNPFFYAASGYNSLNNTYGLTLLNEGFATEYLNYSEGAKDINTTTYMEAAVNYAKQFGKVHDVTGLLVYQRRQQLFANNGTLQKSLPYRNQGLSGRFTYGYDSRYLAEVNFGYNGSERFFESERYGLFPAFGIGWLISNEKFWKPISTVVSKLRLKATYGLVGNDAIGGPEDRFFYLSEVNLSDPGKGATFGEQFAYNRPGVTVNRYDNRFITWERAKKFNFGTELTLFNDFNLQVDVFSETRDNILMTRASIPSTMGLAAAIKANTGKAKANGVDISADYSKNFNSSLWLRLHGNFTYAHSEFLQFEEPEYKERYLSRIGQPLSQTYGLIAERLFIDQADVANSPRQTFGEYAAGDIKYRDVNADGQITDLDKVPIGLPTDPEIIYGFGFSTGYKNFDLSVFFQGSARSSFWIDTRATAPFVPYNYPGESLGGTQNALIKAYADNYWSEDNQNLYALWPRLSDNTNLNNAQTNTWFMRNGSFLRLKSAEMGYSLPKKILNKIRLSNARFYVSGTNLLSLSGFKLWDIEMGGNGLGYPVQRVYNVGVQIGF</sequence>
<dbReference type="InterPro" id="IPR012910">
    <property type="entry name" value="Plug_dom"/>
</dbReference>
<dbReference type="Gene3D" id="2.170.130.10">
    <property type="entry name" value="TonB-dependent receptor, plug domain"/>
    <property type="match status" value="1"/>
</dbReference>
<evidence type="ECO:0000313" key="4">
    <source>
        <dbReference type="Proteomes" id="UP000199572"/>
    </source>
</evidence>
<dbReference type="Proteomes" id="UP000199572">
    <property type="component" value="Unassembled WGS sequence"/>
</dbReference>
<gene>
    <name evidence="3" type="ORF">SAMN04488023_11386</name>
</gene>
<dbReference type="InterPro" id="IPR008969">
    <property type="entry name" value="CarboxyPept-like_regulatory"/>
</dbReference>
<proteinExistence type="inferred from homology"/>
<dbReference type="InterPro" id="IPR023997">
    <property type="entry name" value="TonB-dep_OMP_SusC/RagA_CS"/>
</dbReference>
<dbReference type="NCBIfam" id="TIGR04056">
    <property type="entry name" value="OMP_RagA_SusC"/>
    <property type="match status" value="1"/>
</dbReference>
<reference evidence="3 4" key="1">
    <citation type="submission" date="2016-10" db="EMBL/GenBank/DDBJ databases">
        <authorList>
            <person name="de Groot N.N."/>
        </authorList>
    </citation>
    <scope>NUCLEOTIDE SEQUENCE [LARGE SCALE GENOMIC DNA]</scope>
    <source>
        <strain evidence="3 4">DSM 18610</strain>
    </source>
</reference>
<dbReference type="GO" id="GO:0009279">
    <property type="term" value="C:cell outer membrane"/>
    <property type="evidence" value="ECO:0007669"/>
    <property type="project" value="UniProtKB-SubCell"/>
</dbReference>
<dbReference type="InterPro" id="IPR037066">
    <property type="entry name" value="Plug_dom_sf"/>
</dbReference>
<dbReference type="SUPFAM" id="SSF49464">
    <property type="entry name" value="Carboxypeptidase regulatory domain-like"/>
    <property type="match status" value="1"/>
</dbReference>
<dbReference type="SUPFAM" id="SSF56935">
    <property type="entry name" value="Porins"/>
    <property type="match status" value="1"/>
</dbReference>
<dbReference type="PROSITE" id="PS52016">
    <property type="entry name" value="TONB_DEPENDENT_REC_3"/>
    <property type="match status" value="1"/>
</dbReference>
<comment type="subcellular location">
    <subcellularLocation>
        <location evidence="1">Cell outer membrane</location>
        <topology evidence="1">Multi-pass membrane protein</topology>
    </subcellularLocation>
</comment>
<dbReference type="Pfam" id="PF13715">
    <property type="entry name" value="CarbopepD_reg_2"/>
    <property type="match status" value="1"/>
</dbReference>
<dbReference type="EMBL" id="FOGG01000013">
    <property type="protein sequence ID" value="SER66529.1"/>
    <property type="molecule type" value="Genomic_DNA"/>
</dbReference>
<comment type="similarity">
    <text evidence="1">Belongs to the TonB-dependent receptor family.</text>
</comment>
<protein>
    <submittedName>
        <fullName evidence="3">TonB-linked outer membrane protein, SusC/RagA family</fullName>
    </submittedName>
</protein>
<dbReference type="Gene3D" id="2.60.40.1120">
    <property type="entry name" value="Carboxypeptidase-like, regulatory domain"/>
    <property type="match status" value="1"/>
</dbReference>
<dbReference type="NCBIfam" id="TIGR04057">
    <property type="entry name" value="SusC_RagA_signa"/>
    <property type="match status" value="1"/>
</dbReference>
<keyword evidence="1" id="KW-0472">Membrane</keyword>
<evidence type="ECO:0000259" key="2">
    <source>
        <dbReference type="Pfam" id="PF07715"/>
    </source>
</evidence>